<keyword evidence="1" id="KW-0732">Signal</keyword>
<feature type="chain" id="PRO_5022929378" evidence="1">
    <location>
        <begin position="20"/>
        <end position="290"/>
    </location>
</feature>
<sequence>MIRTIATLTLGLLPVAALAQVTETDVTFQSDGQDVIATLALPEGAPAPVVLLLHGFSGSRDEVMIESVGEGIFERTARLLAEDGYASLRIDFRGSGDSIADMSYAETTFETQVADALAAMDYLEGLDEVSGEDLYIIGWSQGGAVATGAAGRSNTPDAVALWAAVADPVPVYSGILGTSMVEEGRAIAGDENVSMTLPWGAELVLNGTFFQSLATYSPTEEIAAYDGPLFVAQGSLDTTVPPGNADLLLEAHEGEEDFWGAEMDHVFNAFSTVDTLDEMVAATAAYFDAH</sequence>
<keyword evidence="4" id="KW-1185">Reference proteome</keyword>
<organism evidence="3 4">
    <name type="scientific">Pelagovum pacificum</name>
    <dbReference type="NCBI Taxonomy" id="2588711"/>
    <lineage>
        <taxon>Bacteria</taxon>
        <taxon>Pseudomonadati</taxon>
        <taxon>Pseudomonadota</taxon>
        <taxon>Alphaproteobacteria</taxon>
        <taxon>Rhodobacterales</taxon>
        <taxon>Paracoccaceae</taxon>
        <taxon>Pelagovum</taxon>
    </lineage>
</organism>
<evidence type="ECO:0000256" key="1">
    <source>
        <dbReference type="SAM" id="SignalP"/>
    </source>
</evidence>
<dbReference type="Proteomes" id="UP000314011">
    <property type="component" value="Unassembled WGS sequence"/>
</dbReference>
<evidence type="ECO:0000259" key="2">
    <source>
        <dbReference type="Pfam" id="PF00561"/>
    </source>
</evidence>
<dbReference type="EMBL" id="VFFF01000002">
    <property type="protein sequence ID" value="TNY31156.1"/>
    <property type="molecule type" value="Genomic_DNA"/>
</dbReference>
<dbReference type="OrthoDB" id="9806163at2"/>
<evidence type="ECO:0000313" key="3">
    <source>
        <dbReference type="EMBL" id="TNY31156.1"/>
    </source>
</evidence>
<feature type="signal peptide" evidence="1">
    <location>
        <begin position="1"/>
        <end position="19"/>
    </location>
</feature>
<dbReference type="SUPFAM" id="SSF53474">
    <property type="entry name" value="alpha/beta-Hydrolases"/>
    <property type="match status" value="1"/>
</dbReference>
<dbReference type="PANTHER" id="PTHR43265:SF1">
    <property type="entry name" value="ESTERASE ESTD"/>
    <property type="match status" value="1"/>
</dbReference>
<proteinExistence type="predicted"/>
<dbReference type="InterPro" id="IPR053145">
    <property type="entry name" value="AB_hydrolase_Est10"/>
</dbReference>
<comment type="caution">
    <text evidence="3">The sequence shown here is derived from an EMBL/GenBank/DDBJ whole genome shotgun (WGS) entry which is preliminary data.</text>
</comment>
<dbReference type="PANTHER" id="PTHR43265">
    <property type="entry name" value="ESTERASE ESTD"/>
    <property type="match status" value="1"/>
</dbReference>
<dbReference type="RefSeq" id="WP_140195896.1">
    <property type="nucleotide sequence ID" value="NZ_CP065915.1"/>
</dbReference>
<keyword evidence="3" id="KW-0378">Hydrolase</keyword>
<dbReference type="Gene3D" id="3.40.50.1820">
    <property type="entry name" value="alpha/beta hydrolase"/>
    <property type="match status" value="1"/>
</dbReference>
<dbReference type="InterPro" id="IPR029058">
    <property type="entry name" value="AB_hydrolase_fold"/>
</dbReference>
<gene>
    <name evidence="3" type="ORF">FHY64_14075</name>
</gene>
<dbReference type="Pfam" id="PF00561">
    <property type="entry name" value="Abhydrolase_1"/>
    <property type="match status" value="1"/>
</dbReference>
<evidence type="ECO:0000313" key="4">
    <source>
        <dbReference type="Proteomes" id="UP000314011"/>
    </source>
</evidence>
<dbReference type="AlphaFoldDB" id="A0A5C5G8V2"/>
<feature type="domain" description="AB hydrolase-1" evidence="2">
    <location>
        <begin position="48"/>
        <end position="159"/>
    </location>
</feature>
<protein>
    <submittedName>
        <fullName evidence="3">Alpha/beta hydrolase</fullName>
    </submittedName>
</protein>
<accession>A0A5C5G8V2</accession>
<reference evidence="3 4" key="1">
    <citation type="submission" date="2019-06" db="EMBL/GenBank/DDBJ databases">
        <title>Genome of new Rhodobacteraceae sp. SM1903.</title>
        <authorList>
            <person name="Ren X."/>
        </authorList>
    </citation>
    <scope>NUCLEOTIDE SEQUENCE [LARGE SCALE GENOMIC DNA]</scope>
    <source>
        <strain evidence="3 4">SM1903</strain>
    </source>
</reference>
<dbReference type="GO" id="GO:0052689">
    <property type="term" value="F:carboxylic ester hydrolase activity"/>
    <property type="evidence" value="ECO:0007669"/>
    <property type="project" value="TreeGrafter"/>
</dbReference>
<name>A0A5C5G8V2_9RHOB</name>
<dbReference type="InterPro" id="IPR000073">
    <property type="entry name" value="AB_hydrolase_1"/>
</dbReference>